<evidence type="ECO:0000313" key="1">
    <source>
        <dbReference type="EMBL" id="KAF5176067.1"/>
    </source>
</evidence>
<dbReference type="Proteomes" id="UP000554482">
    <property type="component" value="Unassembled WGS sequence"/>
</dbReference>
<proteinExistence type="predicted"/>
<dbReference type="EMBL" id="JABWDY010043246">
    <property type="protein sequence ID" value="KAF5176067.1"/>
    <property type="molecule type" value="Genomic_DNA"/>
</dbReference>
<name>A0A7J6UU20_THATH</name>
<organism evidence="1 2">
    <name type="scientific">Thalictrum thalictroides</name>
    <name type="common">Rue-anemone</name>
    <name type="synonym">Anemone thalictroides</name>
    <dbReference type="NCBI Taxonomy" id="46969"/>
    <lineage>
        <taxon>Eukaryota</taxon>
        <taxon>Viridiplantae</taxon>
        <taxon>Streptophyta</taxon>
        <taxon>Embryophyta</taxon>
        <taxon>Tracheophyta</taxon>
        <taxon>Spermatophyta</taxon>
        <taxon>Magnoliopsida</taxon>
        <taxon>Ranunculales</taxon>
        <taxon>Ranunculaceae</taxon>
        <taxon>Thalictroideae</taxon>
        <taxon>Thalictrum</taxon>
    </lineage>
</organism>
<comment type="caution">
    <text evidence="1">The sequence shown here is derived from an EMBL/GenBank/DDBJ whole genome shotgun (WGS) entry which is preliminary data.</text>
</comment>
<evidence type="ECO:0000313" key="2">
    <source>
        <dbReference type="Proteomes" id="UP000554482"/>
    </source>
</evidence>
<keyword evidence="2" id="KW-1185">Reference proteome</keyword>
<protein>
    <submittedName>
        <fullName evidence="1">Uncharacterized protein</fullName>
    </submittedName>
</protein>
<sequence length="77" mass="8774">MAYITLQQNISASITETQMLALREILSFEIVSDGHQSWEEVAWKNEEATIKFQMNEVILAVVEEGSAKKSRKFLGKK</sequence>
<accession>A0A7J6UU20</accession>
<reference evidence="1 2" key="1">
    <citation type="submission" date="2020-06" db="EMBL/GenBank/DDBJ databases">
        <title>Transcriptomic and genomic resources for Thalictrum thalictroides and T. hernandezii: Facilitating candidate gene discovery in an emerging model plant lineage.</title>
        <authorList>
            <person name="Arias T."/>
            <person name="Riano-Pachon D.M."/>
            <person name="Di Stilio V.S."/>
        </authorList>
    </citation>
    <scope>NUCLEOTIDE SEQUENCE [LARGE SCALE GENOMIC DNA]</scope>
    <source>
        <strain evidence="2">cv. WT478/WT964</strain>
        <tissue evidence="1">Leaves</tissue>
    </source>
</reference>
<dbReference type="AlphaFoldDB" id="A0A7J6UU20"/>
<gene>
    <name evidence="1" type="ORF">FRX31_034348</name>
</gene>